<feature type="compositionally biased region" description="Low complexity" evidence="1">
    <location>
        <begin position="527"/>
        <end position="538"/>
    </location>
</feature>
<comment type="caution">
    <text evidence="3">The sequence shown here is derived from an EMBL/GenBank/DDBJ whole genome shotgun (WGS) entry which is preliminary data.</text>
</comment>
<name>A0A9P5S3L9_9FUNG</name>
<dbReference type="AlphaFoldDB" id="A0A9P5S3L9"/>
<gene>
    <name evidence="3" type="ORF">BG015_006126</name>
</gene>
<feature type="signal peptide" evidence="2">
    <location>
        <begin position="1"/>
        <end position="20"/>
    </location>
</feature>
<feature type="compositionally biased region" description="Basic and acidic residues" evidence="1">
    <location>
        <begin position="511"/>
        <end position="521"/>
    </location>
</feature>
<evidence type="ECO:0000313" key="3">
    <source>
        <dbReference type="EMBL" id="KAF9151854.1"/>
    </source>
</evidence>
<sequence>MSSNADILPGLLHLVRVLLCSVPQDRVTPLLRAAYLDRQALTLATDESTEQQESILNKSSMIPYYVFLINVDFRHHSQPNQGIFYNSTLSNKKKLNDELDHGGHVKRYLVEDVNNCIHYKQESTVIARGAAEDLRKDLTWALCANTEGIRTLVIPVSDISRYLEQVHRFKVLSDVTFLLDKDTFLVAPHVHEITQSQDETSLQPTERIPLLEEMLSFVQEHQRLHFSLLTIDDSNWSHFVAKVQETDLSFVKDIHPSFRSGPTNASWKQLAAGEPFLHHCRALENISMPSLGDNTFHWAVHERKQHSVDIAAGRIPQQQLVPLRRFEVIYEHFSTGRQVNDVLFAFSESLESLLMTHLWYSDEFDSQQQQQQQQPQEQLEFSIGYSHNSNFYYSFPVLSSISAGTYDFALRLHPDFLRRCPRLVNIDLEDGREVYSLHETVHWKPADLPFLRHIKLEGTPATSFHPDTLRTTSGLASLDLGMPHEEQFSFIPPPQEFVEIKLEQQQQQQQQKEKSEIHDGEQVDSIYNNSSYSNNNSSPTPSLTRRPIWTWDWDLPCLTSLRLTSEFGYRFQFRMLGGTPNLVSLLLNICSTTGRHKRIIAISDLLRPGYHHPDLGDFLNETLHNNDKEEDKSKDKVWLDFEYIYLPKLTGCYFDGPWQFEGGRVLQVLFGRVAPGIMTLSMIDSSGYDLFDVVHSTSKHLHNLRTVYAAGSTSADAVVEAGLKVVSESDRLPPSYQLIRQPEGRTYEHPATRVSAGPTAAPRKRTSVPYFSLVTNTNFQPHSLEQQGQGVFHNEILKARATFSGHLKQRRLTGRYLEEEVLTMS</sequence>
<accession>A0A9P5S3L9</accession>
<keyword evidence="4" id="KW-1185">Reference proteome</keyword>
<proteinExistence type="predicted"/>
<dbReference type="EMBL" id="JAAAUQ010000288">
    <property type="protein sequence ID" value="KAF9151854.1"/>
    <property type="molecule type" value="Genomic_DNA"/>
</dbReference>
<feature type="region of interest" description="Disordered" evidence="1">
    <location>
        <begin position="502"/>
        <end position="543"/>
    </location>
</feature>
<protein>
    <submittedName>
        <fullName evidence="3">Uncharacterized protein</fullName>
    </submittedName>
</protein>
<dbReference type="Proteomes" id="UP000748756">
    <property type="component" value="Unassembled WGS sequence"/>
</dbReference>
<feature type="chain" id="PRO_5040128506" evidence="2">
    <location>
        <begin position="21"/>
        <end position="825"/>
    </location>
</feature>
<dbReference type="SUPFAM" id="SSF52058">
    <property type="entry name" value="L domain-like"/>
    <property type="match status" value="1"/>
</dbReference>
<reference evidence="3" key="1">
    <citation type="journal article" date="2020" name="Fungal Divers.">
        <title>Resolving the Mortierellaceae phylogeny through synthesis of multi-gene phylogenetics and phylogenomics.</title>
        <authorList>
            <person name="Vandepol N."/>
            <person name="Liber J."/>
            <person name="Desiro A."/>
            <person name="Na H."/>
            <person name="Kennedy M."/>
            <person name="Barry K."/>
            <person name="Grigoriev I.V."/>
            <person name="Miller A.N."/>
            <person name="O'Donnell K."/>
            <person name="Stajich J.E."/>
            <person name="Bonito G."/>
        </authorList>
    </citation>
    <scope>NUCLEOTIDE SEQUENCE</scope>
    <source>
        <strain evidence="3">NRRL 6426</strain>
    </source>
</reference>
<dbReference type="OrthoDB" id="2423977at2759"/>
<evidence type="ECO:0000256" key="1">
    <source>
        <dbReference type="SAM" id="MobiDB-lite"/>
    </source>
</evidence>
<keyword evidence="2" id="KW-0732">Signal</keyword>
<evidence type="ECO:0000256" key="2">
    <source>
        <dbReference type="SAM" id="SignalP"/>
    </source>
</evidence>
<evidence type="ECO:0000313" key="4">
    <source>
        <dbReference type="Proteomes" id="UP000748756"/>
    </source>
</evidence>
<organism evidence="3 4">
    <name type="scientific">Linnemannia schmuckeri</name>
    <dbReference type="NCBI Taxonomy" id="64567"/>
    <lineage>
        <taxon>Eukaryota</taxon>
        <taxon>Fungi</taxon>
        <taxon>Fungi incertae sedis</taxon>
        <taxon>Mucoromycota</taxon>
        <taxon>Mortierellomycotina</taxon>
        <taxon>Mortierellomycetes</taxon>
        <taxon>Mortierellales</taxon>
        <taxon>Mortierellaceae</taxon>
        <taxon>Linnemannia</taxon>
    </lineage>
</organism>